<evidence type="ECO:0000259" key="11">
    <source>
        <dbReference type="PROSITE" id="PS51194"/>
    </source>
</evidence>
<dbReference type="InterPro" id="IPR049730">
    <property type="entry name" value="SNF2/RAD54-like_C"/>
</dbReference>
<feature type="region of interest" description="Disordered" evidence="9">
    <location>
        <begin position="357"/>
        <end position="682"/>
    </location>
</feature>
<feature type="compositionally biased region" description="Low complexity" evidence="9">
    <location>
        <begin position="131"/>
        <end position="142"/>
    </location>
</feature>
<keyword evidence="8" id="KW-0539">Nucleus</keyword>
<feature type="domain" description="Helicase ATP-binding" evidence="10">
    <location>
        <begin position="808"/>
        <end position="1014"/>
    </location>
</feature>
<feature type="compositionally biased region" description="Low complexity" evidence="9">
    <location>
        <begin position="389"/>
        <end position="402"/>
    </location>
</feature>
<feature type="region of interest" description="Disordered" evidence="9">
    <location>
        <begin position="1149"/>
        <end position="1212"/>
    </location>
</feature>
<evidence type="ECO:0000256" key="7">
    <source>
        <dbReference type="ARBA" id="ARBA00023125"/>
    </source>
</evidence>
<dbReference type="GO" id="GO:0005634">
    <property type="term" value="C:nucleus"/>
    <property type="evidence" value="ECO:0007669"/>
    <property type="project" value="UniProtKB-SubCell"/>
</dbReference>
<dbReference type="Proteomes" id="UP000095287">
    <property type="component" value="Unplaced"/>
</dbReference>
<dbReference type="GO" id="GO:0003677">
    <property type="term" value="F:DNA binding"/>
    <property type="evidence" value="ECO:0007669"/>
    <property type="project" value="UniProtKB-KW"/>
</dbReference>
<dbReference type="PROSITE" id="PS51192">
    <property type="entry name" value="HELICASE_ATP_BIND_1"/>
    <property type="match status" value="1"/>
</dbReference>
<feature type="compositionally biased region" description="Basic and acidic residues" evidence="9">
    <location>
        <begin position="541"/>
        <end position="555"/>
    </location>
</feature>
<comment type="similarity">
    <text evidence="2">Belongs to the SNF2/RAD54 helicase family.</text>
</comment>
<dbReference type="InterPro" id="IPR000330">
    <property type="entry name" value="SNF2_N"/>
</dbReference>
<accession>A0A1I7YN35</accession>
<evidence type="ECO:0000256" key="6">
    <source>
        <dbReference type="ARBA" id="ARBA00022840"/>
    </source>
</evidence>
<feature type="compositionally biased region" description="Acidic residues" evidence="9">
    <location>
        <begin position="1158"/>
        <end position="1178"/>
    </location>
</feature>
<feature type="compositionally biased region" description="Low complexity" evidence="9">
    <location>
        <begin position="657"/>
        <end position="673"/>
    </location>
</feature>
<dbReference type="Gene3D" id="3.40.50.300">
    <property type="entry name" value="P-loop containing nucleotide triphosphate hydrolases"/>
    <property type="match status" value="1"/>
</dbReference>
<keyword evidence="6" id="KW-0067">ATP-binding</keyword>
<dbReference type="InterPro" id="IPR027417">
    <property type="entry name" value="P-loop_NTPase"/>
</dbReference>
<feature type="compositionally biased region" description="Polar residues" evidence="9">
    <location>
        <begin position="58"/>
        <end position="69"/>
    </location>
</feature>
<keyword evidence="5" id="KW-0347">Helicase</keyword>
<dbReference type="PANTHER" id="PTHR45797">
    <property type="entry name" value="RAD54-LIKE"/>
    <property type="match status" value="1"/>
</dbReference>
<feature type="domain" description="Helicase C-terminal" evidence="11">
    <location>
        <begin position="1238"/>
        <end position="1420"/>
    </location>
</feature>
<dbReference type="GO" id="GO:0004386">
    <property type="term" value="F:helicase activity"/>
    <property type="evidence" value="ECO:0007669"/>
    <property type="project" value="UniProtKB-KW"/>
</dbReference>
<dbReference type="PROSITE" id="PS51194">
    <property type="entry name" value="HELICASE_CTER"/>
    <property type="match status" value="1"/>
</dbReference>
<dbReference type="SMART" id="SM00487">
    <property type="entry name" value="DEXDc"/>
    <property type="match status" value="1"/>
</dbReference>
<feature type="region of interest" description="Disordered" evidence="9">
    <location>
        <begin position="317"/>
        <end position="337"/>
    </location>
</feature>
<feature type="compositionally biased region" description="Basic and acidic residues" evidence="9">
    <location>
        <begin position="319"/>
        <end position="332"/>
    </location>
</feature>
<name>A0A1I7YN35_9BILA</name>
<dbReference type="GO" id="GO:0005524">
    <property type="term" value="F:ATP binding"/>
    <property type="evidence" value="ECO:0007669"/>
    <property type="project" value="UniProtKB-KW"/>
</dbReference>
<keyword evidence="12" id="KW-1185">Reference proteome</keyword>
<evidence type="ECO:0000256" key="3">
    <source>
        <dbReference type="ARBA" id="ARBA00022741"/>
    </source>
</evidence>
<dbReference type="WBParaSite" id="L893_g18008.t1">
    <property type="protein sequence ID" value="L893_g18008.t1"/>
    <property type="gene ID" value="L893_g18008"/>
</dbReference>
<evidence type="ECO:0000256" key="5">
    <source>
        <dbReference type="ARBA" id="ARBA00022806"/>
    </source>
</evidence>
<feature type="compositionally biased region" description="Acidic residues" evidence="9">
    <location>
        <begin position="556"/>
        <end position="574"/>
    </location>
</feature>
<dbReference type="SMART" id="SM00490">
    <property type="entry name" value="HELICc"/>
    <property type="match status" value="1"/>
</dbReference>
<feature type="region of interest" description="Disordered" evidence="9">
    <location>
        <begin position="228"/>
        <end position="254"/>
    </location>
</feature>
<evidence type="ECO:0000313" key="13">
    <source>
        <dbReference type="WBParaSite" id="L893_g18008.t1"/>
    </source>
</evidence>
<dbReference type="Gene3D" id="3.40.50.10810">
    <property type="entry name" value="Tandem AAA-ATPase domain"/>
    <property type="match status" value="1"/>
</dbReference>
<feature type="region of interest" description="Disordered" evidence="9">
    <location>
        <begin position="42"/>
        <end position="182"/>
    </location>
</feature>
<evidence type="ECO:0000256" key="8">
    <source>
        <dbReference type="ARBA" id="ARBA00023242"/>
    </source>
</evidence>
<dbReference type="SUPFAM" id="SSF52540">
    <property type="entry name" value="P-loop containing nucleoside triphosphate hydrolases"/>
    <property type="match status" value="2"/>
</dbReference>
<dbReference type="PANTHER" id="PTHR45797:SF3">
    <property type="entry name" value="TRANSCRIPTIONAL REGULATOR ATRX HOMOLOG"/>
    <property type="match status" value="1"/>
</dbReference>
<comment type="subcellular location">
    <subcellularLocation>
        <location evidence="1">Nucleus</location>
    </subcellularLocation>
</comment>
<dbReference type="InterPro" id="IPR014001">
    <property type="entry name" value="Helicase_ATP-bd"/>
</dbReference>
<dbReference type="InterPro" id="IPR001650">
    <property type="entry name" value="Helicase_C-like"/>
</dbReference>
<feature type="compositionally biased region" description="Basic and acidic residues" evidence="9">
    <location>
        <begin position="484"/>
        <end position="500"/>
    </location>
</feature>
<evidence type="ECO:0000256" key="9">
    <source>
        <dbReference type="SAM" id="MobiDB-lite"/>
    </source>
</evidence>
<evidence type="ECO:0000256" key="1">
    <source>
        <dbReference type="ARBA" id="ARBA00004123"/>
    </source>
</evidence>
<proteinExistence type="inferred from homology"/>
<protein>
    <submittedName>
        <fullName evidence="13">Helicase ATP-binding domain-containing protein</fullName>
    </submittedName>
</protein>
<feature type="compositionally biased region" description="Acidic residues" evidence="9">
    <location>
        <begin position="505"/>
        <end position="529"/>
    </location>
</feature>
<feature type="compositionally biased region" description="Acidic residues" evidence="9">
    <location>
        <begin position="147"/>
        <end position="167"/>
    </location>
</feature>
<evidence type="ECO:0000259" key="10">
    <source>
        <dbReference type="PROSITE" id="PS51192"/>
    </source>
</evidence>
<evidence type="ECO:0000256" key="2">
    <source>
        <dbReference type="ARBA" id="ARBA00007025"/>
    </source>
</evidence>
<dbReference type="Pfam" id="PF00271">
    <property type="entry name" value="Helicase_C"/>
    <property type="match status" value="1"/>
</dbReference>
<evidence type="ECO:0000256" key="4">
    <source>
        <dbReference type="ARBA" id="ARBA00022801"/>
    </source>
</evidence>
<dbReference type="GO" id="GO:0016887">
    <property type="term" value="F:ATP hydrolysis activity"/>
    <property type="evidence" value="ECO:0007669"/>
    <property type="project" value="InterPro"/>
</dbReference>
<dbReference type="InterPro" id="IPR038718">
    <property type="entry name" value="SNF2-like_sf"/>
</dbReference>
<keyword evidence="3" id="KW-0547">Nucleotide-binding</keyword>
<evidence type="ECO:0000313" key="12">
    <source>
        <dbReference type="Proteomes" id="UP000095287"/>
    </source>
</evidence>
<sequence length="1672" mass="188230">MNPPSGDPSSLQEQLRFVQRFLEEHRLGQTLEAFEREVHSGALLDPAVESEGGRVQGAESNETTGPSSENGDEAGLSPPMSPLPDVSMQVDDMALNDVDQHEDVQDDVTPPPEAEEDEDQPRPQTPTPEVSPSARTSPSRASSSHEDIDDPPEEEEQDDEARDEPDNEGDREQSPSLIDLARRFMGPDIIADLVKDMERVEPQSAPPEEEVLEVAEKALFVGVHDAALPSTSQKSPAQDAVEAPAQNGDHIEPDRTYPYVHIESDLLVEIKKNTSDLKTQVLAQKAALDFLKKHLPFNQEASVVAKRSISPEIVVSSDSDEHYELSPVKKVDEEDSEEYGAEYIDNLLMESDRYMARLTASRSTTETPEDTADDEPVEEENPMPTRAASSHSTSPGPSNSLSATQNGNAEEEPEDMSEGEEDEDMSEGEEDEVDESAEHGESEEDEDVQPKKRKGREGMGRGGGSTVEPIRYANKTRVTRSQARKVDPEMARLEREHLEALEGLLSDEEESADDGDASEEVVISSDEEESKPASRGRRTNRIQDMEPSTSRKSEEQNDSNEELMESAEDNDSDDDFVKNPKKTARKVTATITLDSDSDSDINKPSTTRGQKRKGAQIVSSDSEAPSSKEDKGARRGRKPRNGKASSKPSAKKVRLRISSASESDGSISSSIESPIKRTVGFSEDEDDDDVIFESEVRPKNARTRRIITNDKLEKTTVDAEKAEKERRKRLEQKQKEFNGIEFSNEQDIMAALSGSQTSARLKSVIVDPDKNGNPPCPVQVHKSLVKILKPHQAKGIQFLYDSAFESLDRLNEPGGGAILAHCMGLGKTLQVISFLHTILMHPKISEVVKRVLVVVPKNVVRNWKNEFEKWLEDNDEELATLNVMELDSFKTNKDRKLALQNWFESESPSVMIIGYEMFRILTQLDSDLPGKNGKAKKKRSHKEEKLLEKCREYLQDPGPDLIVCDEAHKLKNDVSRLTRVMERIKTLRRLCLTGTPLQNNLLEYFVMVNFVKPGLLGTKQEFSNRFKNIIERGSKKDATPSDVKYMKKRCHVLFQKLKGCVDRKDSRVLVEAIPPKQEYVINVRMTPRQCKLYRAFLGQIDSAGIQLSKRVLPDYHILSRIWTHPYQLISHEIVEERKRILRGEDDFIDDGSGVESAESSDDDVTILEDEERGDEGGDEATTSSAVNDALARRSGRLAGREPTPVAETPPEIRGWYTKENLVSDEDKHDYTLGNKLVLLIQIIKKCEEIGDKLLVFSQSLESLELIKQMLEYFGENNRWFVDGHEAIKADGETWSWIEGRDYLVIDGTVNSVKREAVQNQFNNHNDLRARLMLISTRAGSLGTNMVAANRVIIFDACWNPSHDTQSLFRVYRFGQTKPVYIYRFIAQGTMEERIYKRQVAKESTSKRVVDETALQNHFNGHELQELYMFDPDELPEDGEELSQRPNMAPPKDRLLADVILSHHKSLVNYIQHDSLFDHLEDEELSPEEMREAWDDYEHERDAPAMPLTHGVVSEMSNYAQIIQHQQQLQVQQQQQLRQRLNLAPAQRSQIPPNLSVLTQDPLFMACMRIRGGDINNAMQMMYLRNSLNSLIPLIPENVRGGVDNFDGYFLQTAAAVAGPNGTFLDLMARTKNIFNTVIKLCHGVDACLPVIRNLYSRTPQFFTAENARLVRS</sequence>
<dbReference type="CDD" id="cd18793">
    <property type="entry name" value="SF2_C_SNF"/>
    <property type="match status" value="1"/>
</dbReference>
<keyword evidence="7" id="KW-0238">DNA-binding</keyword>
<dbReference type="InterPro" id="IPR044574">
    <property type="entry name" value="ARIP4-like"/>
</dbReference>
<dbReference type="Pfam" id="PF00176">
    <property type="entry name" value="SNF2-rel_dom"/>
    <property type="match status" value="1"/>
</dbReference>
<feature type="compositionally biased region" description="Acidic residues" evidence="9">
    <location>
        <begin position="409"/>
        <end position="447"/>
    </location>
</feature>
<reference evidence="13" key="1">
    <citation type="submission" date="2016-11" db="UniProtKB">
        <authorList>
            <consortium name="WormBaseParasite"/>
        </authorList>
    </citation>
    <scope>IDENTIFICATION</scope>
</reference>
<organism evidence="12 13">
    <name type="scientific">Steinernema glaseri</name>
    <dbReference type="NCBI Taxonomy" id="37863"/>
    <lineage>
        <taxon>Eukaryota</taxon>
        <taxon>Metazoa</taxon>
        <taxon>Ecdysozoa</taxon>
        <taxon>Nematoda</taxon>
        <taxon>Chromadorea</taxon>
        <taxon>Rhabditida</taxon>
        <taxon>Tylenchina</taxon>
        <taxon>Panagrolaimomorpha</taxon>
        <taxon>Strongyloidoidea</taxon>
        <taxon>Steinernematidae</taxon>
        <taxon>Steinernema</taxon>
    </lineage>
</organism>
<feature type="compositionally biased region" description="Acidic residues" evidence="9">
    <location>
        <begin position="367"/>
        <end position="381"/>
    </location>
</feature>
<keyword evidence="4" id="KW-0378">Hydrolase</keyword>